<dbReference type="NCBIfam" id="TIGR01353">
    <property type="entry name" value="dGTP_triPase"/>
    <property type="match status" value="1"/>
</dbReference>
<organism evidence="5 6">
    <name type="scientific">Thermus scotoductus</name>
    <dbReference type="NCBI Taxonomy" id="37636"/>
    <lineage>
        <taxon>Bacteria</taxon>
        <taxon>Thermotogati</taxon>
        <taxon>Deinococcota</taxon>
        <taxon>Deinococci</taxon>
        <taxon>Thermales</taxon>
        <taxon>Thermaceae</taxon>
        <taxon>Thermus</taxon>
    </lineage>
</organism>
<feature type="domain" description="HD" evidence="4">
    <location>
        <begin position="76"/>
        <end position="201"/>
    </location>
</feature>
<dbReference type="Proteomes" id="UP000053099">
    <property type="component" value="Unassembled WGS sequence"/>
</dbReference>
<feature type="compositionally biased region" description="Basic and acidic residues" evidence="3">
    <location>
        <begin position="22"/>
        <end position="33"/>
    </location>
</feature>
<proteinExistence type="inferred from homology"/>
<dbReference type="PATRIC" id="fig|37636.3.peg.989"/>
<comment type="caution">
    <text evidence="5">The sequence shown here is derived from an EMBL/GenBank/DDBJ whole genome shotgun (WGS) entry which is preliminary data.</text>
</comment>
<keyword evidence="1 2" id="KW-0378">Hydrolase</keyword>
<dbReference type="InterPro" id="IPR023023">
    <property type="entry name" value="dNTPase_2"/>
</dbReference>
<dbReference type="HAMAP" id="MF_01212">
    <property type="entry name" value="dGTPase_type2"/>
    <property type="match status" value="1"/>
</dbReference>
<protein>
    <recommendedName>
        <fullName evidence="2">Deoxyguanosinetriphosphate triphosphohydrolase-like protein</fullName>
    </recommendedName>
</protein>
<evidence type="ECO:0000313" key="5">
    <source>
        <dbReference type="EMBL" id="KPD28468.1"/>
    </source>
</evidence>
<dbReference type="Gene3D" id="1.10.3210.10">
    <property type="entry name" value="Hypothetical protein af1432"/>
    <property type="match status" value="1"/>
</dbReference>
<comment type="similarity">
    <text evidence="2">Belongs to the dGTPase family. Type 2 subfamily.</text>
</comment>
<evidence type="ECO:0000256" key="2">
    <source>
        <dbReference type="HAMAP-Rule" id="MF_01212"/>
    </source>
</evidence>
<reference evidence="5 6" key="1">
    <citation type="submission" date="2015-09" db="EMBL/GenBank/DDBJ databases">
        <title>Draft genome sequence of Thermus scotoductus strain K1 isolated from a geothermal spring in Nagorno-Karabakh, Armenia.</title>
        <authorList>
            <person name="Saghatelyan A."/>
            <person name="Poghosyan L."/>
            <person name="Panosyan H."/>
            <person name="Birkeland N.-K."/>
        </authorList>
    </citation>
    <scope>NUCLEOTIDE SEQUENCE [LARGE SCALE GENOMIC DNA]</scope>
    <source>
        <strain evidence="5 6">K1</strain>
    </source>
</reference>
<dbReference type="PROSITE" id="PS51831">
    <property type="entry name" value="HD"/>
    <property type="match status" value="1"/>
</dbReference>
<evidence type="ECO:0000256" key="1">
    <source>
        <dbReference type="ARBA" id="ARBA00022801"/>
    </source>
</evidence>
<dbReference type="NCBIfam" id="NF002326">
    <property type="entry name" value="PRK01286.1-1"/>
    <property type="match status" value="1"/>
</dbReference>
<dbReference type="InterPro" id="IPR006261">
    <property type="entry name" value="dGTPase"/>
</dbReference>
<evidence type="ECO:0000256" key="3">
    <source>
        <dbReference type="SAM" id="MobiDB-lite"/>
    </source>
</evidence>
<dbReference type="SMART" id="SM00471">
    <property type="entry name" value="HDc"/>
    <property type="match status" value="1"/>
</dbReference>
<dbReference type="InterPro" id="IPR003607">
    <property type="entry name" value="HD/PDEase_dom"/>
</dbReference>
<dbReference type="Pfam" id="PF13286">
    <property type="entry name" value="HD_assoc"/>
    <property type="match status" value="1"/>
</dbReference>
<feature type="region of interest" description="Disordered" evidence="3">
    <location>
        <begin position="22"/>
        <end position="41"/>
    </location>
</feature>
<name>A0A0N0IQ73_THESC</name>
<dbReference type="EMBL" id="LJJR01000027">
    <property type="protein sequence ID" value="KPD28468.1"/>
    <property type="molecule type" value="Genomic_DNA"/>
</dbReference>
<dbReference type="InterPro" id="IPR006674">
    <property type="entry name" value="HD_domain"/>
</dbReference>
<dbReference type="PANTHER" id="PTHR35795">
    <property type="entry name" value="SLR1885 PROTEIN"/>
    <property type="match status" value="1"/>
</dbReference>
<dbReference type="Pfam" id="PF01966">
    <property type="entry name" value="HD"/>
    <property type="match status" value="1"/>
</dbReference>
<accession>A0A0N0IQ73</accession>
<dbReference type="GO" id="GO:0016793">
    <property type="term" value="F:triphosphoric monoester hydrolase activity"/>
    <property type="evidence" value="ECO:0007669"/>
    <property type="project" value="InterPro"/>
</dbReference>
<dbReference type="PANTHER" id="PTHR35795:SF1">
    <property type="entry name" value="BIS(5'-NUCLEOSYL)-TETRAPHOSPHATASE, SYMMETRICAL"/>
    <property type="match status" value="1"/>
</dbReference>
<dbReference type="AlphaFoldDB" id="A0A0N0IQ73"/>
<evidence type="ECO:0000259" key="4">
    <source>
        <dbReference type="PROSITE" id="PS51831"/>
    </source>
</evidence>
<dbReference type="CDD" id="cd00077">
    <property type="entry name" value="HDc"/>
    <property type="match status" value="1"/>
</dbReference>
<dbReference type="InterPro" id="IPR026875">
    <property type="entry name" value="PHydrolase_assoc_dom"/>
</dbReference>
<dbReference type="InterPro" id="IPR051094">
    <property type="entry name" value="Diverse_Catalytic_Enzymes"/>
</dbReference>
<dbReference type="SUPFAM" id="SSF109604">
    <property type="entry name" value="HD-domain/PDEase-like"/>
    <property type="match status" value="1"/>
</dbReference>
<gene>
    <name evidence="5" type="ORF">AN926_08980</name>
</gene>
<evidence type="ECO:0000313" key="6">
    <source>
        <dbReference type="Proteomes" id="UP000053099"/>
    </source>
</evidence>
<sequence length="376" mass="43186">MLYSRERLLDLEAERLAPYAQKARDTRGRKYPEPESPYRTPFQKDRDRILHTTAFRRLEYKTQVFPNWAGDYYRTRLTHTLEVVQVARSIARALGLNEDLTEAIALSHDLGHPPFGHTGEKVLNELMQAYGGFEHNAQALRILTQLEVRYPGFKGLNLTHEVLEGIATHEAAYTPGFKPEYEGKGTLEAQVVDLSDAIAYAAHDLDDGLRSGLLRPQELTEVPFLAELAREEGLDLSELTELSRRILVRQLLGFFITASIEATHQRVEGAGVRSPEEVRRHPERLAALTPEAERAHRELKAFLMERFYRHPEVLRERRKAEIVLENLFHTYTQYPAILPKEVQARIPEEGVERAVCDYIAGMTDRYALEAYRKLFP</sequence>
<dbReference type="FunFam" id="1.10.3210.10:FF:000024">
    <property type="entry name" value="Deoxyguanosinetriphosphate triphosphohydrolase-like protein"/>
    <property type="match status" value="1"/>
</dbReference>